<feature type="region of interest" description="Disordered" evidence="1">
    <location>
        <begin position="1"/>
        <end position="97"/>
    </location>
</feature>
<reference evidence="3" key="1">
    <citation type="journal article" date="2019" name="Int. J. Syst. Evol. Microbiol.">
        <title>The Global Catalogue of Microorganisms (GCM) 10K type strain sequencing project: providing services to taxonomists for standard genome sequencing and annotation.</title>
        <authorList>
            <consortium name="The Broad Institute Genomics Platform"/>
            <consortium name="The Broad Institute Genome Sequencing Center for Infectious Disease"/>
            <person name="Wu L."/>
            <person name="Ma J."/>
        </authorList>
    </citation>
    <scope>NUCLEOTIDE SEQUENCE [LARGE SCALE GENOMIC DNA]</scope>
    <source>
        <strain evidence="3">CCUG 53903</strain>
    </source>
</reference>
<feature type="compositionally biased region" description="Low complexity" evidence="1">
    <location>
        <begin position="54"/>
        <end position="64"/>
    </location>
</feature>
<dbReference type="Proteomes" id="UP001596058">
    <property type="component" value="Unassembled WGS sequence"/>
</dbReference>
<organism evidence="2 3">
    <name type="scientific">Nonomuraea insulae</name>
    <dbReference type="NCBI Taxonomy" id="1616787"/>
    <lineage>
        <taxon>Bacteria</taxon>
        <taxon>Bacillati</taxon>
        <taxon>Actinomycetota</taxon>
        <taxon>Actinomycetes</taxon>
        <taxon>Streptosporangiales</taxon>
        <taxon>Streptosporangiaceae</taxon>
        <taxon>Nonomuraea</taxon>
    </lineage>
</organism>
<dbReference type="EMBL" id="JBHSPA010000073">
    <property type="protein sequence ID" value="MFC5832131.1"/>
    <property type="molecule type" value="Genomic_DNA"/>
</dbReference>
<proteinExistence type="predicted"/>
<keyword evidence="3" id="KW-1185">Reference proteome</keyword>
<gene>
    <name evidence="2" type="ORF">ACFPZ3_50495</name>
</gene>
<comment type="caution">
    <text evidence="2">The sequence shown here is derived from an EMBL/GenBank/DDBJ whole genome shotgun (WGS) entry which is preliminary data.</text>
</comment>
<dbReference type="RefSeq" id="WP_379521585.1">
    <property type="nucleotide sequence ID" value="NZ_JBHSPA010000073.1"/>
</dbReference>
<accession>A0ABW1D4W5</accession>
<sequence length="97" mass="9590">MTCTSANPRNHRDGSGTFFSTTAPSSVVTVSSSGPTPRWSGSLPPAVARHHRVAGPAGPGLVVAGERHVGHGQQPGGGRGGLGEQPAEESGVGLEAG</sequence>
<protein>
    <submittedName>
        <fullName evidence="2">Uncharacterized protein</fullName>
    </submittedName>
</protein>
<feature type="compositionally biased region" description="Gly residues" evidence="1">
    <location>
        <begin position="73"/>
        <end position="83"/>
    </location>
</feature>
<evidence type="ECO:0000256" key="1">
    <source>
        <dbReference type="SAM" id="MobiDB-lite"/>
    </source>
</evidence>
<name>A0ABW1D4W5_9ACTN</name>
<evidence type="ECO:0000313" key="3">
    <source>
        <dbReference type="Proteomes" id="UP001596058"/>
    </source>
</evidence>
<feature type="compositionally biased region" description="Low complexity" evidence="1">
    <location>
        <begin position="20"/>
        <end position="37"/>
    </location>
</feature>
<evidence type="ECO:0000313" key="2">
    <source>
        <dbReference type="EMBL" id="MFC5832131.1"/>
    </source>
</evidence>